<sequence length="402" mass="46077">MSVLVIYLFIEYKREDTNQYLTTGIGLQARRHKTMNFWGFAITDNRRIGKDFKLYEVENNAGEKQQIPLSRVQLENRIDNGGQVVRTQGEYMKLVNKYIFGFETMEAYEDLIKLLIQLRSPKLSKEFRPTAIYDILEAALPPLTDEDLRHLSDTIEHMDQTKQQIEQLEREQEALNKVVKRYHTYNEYQLAEKADYLMESKKRFTKEEKAAQEKIQAASKLESEIATQLVTVLAHAYRALPETAERLPMFSQRIAGNPHAFDIDADLGKLFLHVLAVDWSNDSGDSVAVVPSTTEAVNEMLQHYHIYRDDLLNFVTCANFCAEKTDGSVHPVWKAAAECNTVQNLPLRELVSLDRVYPAKGNDVWIVENSGVCSTLLDYEPAIPIICTNGQFKLPQIDSIYS</sequence>
<keyword evidence="5" id="KW-1185">Reference proteome</keyword>
<feature type="domain" description="Conserved hypothetical protein CHP02679 N terminus" evidence="3">
    <location>
        <begin position="153"/>
        <end position="320"/>
    </location>
</feature>
<evidence type="ECO:0000313" key="5">
    <source>
        <dbReference type="Proteomes" id="UP001519345"/>
    </source>
</evidence>
<keyword evidence="1" id="KW-0175">Coiled coil</keyword>
<feature type="coiled-coil region" evidence="1">
    <location>
        <begin position="151"/>
        <end position="221"/>
    </location>
</feature>
<evidence type="ECO:0000259" key="2">
    <source>
        <dbReference type="Pfam" id="PF09664"/>
    </source>
</evidence>
<dbReference type="Pfam" id="PF11796">
    <property type="entry name" value="DUF3323"/>
    <property type="match status" value="1"/>
</dbReference>
<organism evidence="4 5">
    <name type="scientific">Virgibacillus natechei</name>
    <dbReference type="NCBI Taxonomy" id="1216297"/>
    <lineage>
        <taxon>Bacteria</taxon>
        <taxon>Bacillati</taxon>
        <taxon>Bacillota</taxon>
        <taxon>Bacilli</taxon>
        <taxon>Bacillales</taxon>
        <taxon>Bacillaceae</taxon>
        <taxon>Virgibacillus</taxon>
    </lineage>
</organism>
<evidence type="ECO:0000256" key="1">
    <source>
        <dbReference type="SAM" id="Coils"/>
    </source>
</evidence>
<feature type="domain" description="DUF2399" evidence="2">
    <location>
        <begin position="344"/>
        <end position="398"/>
    </location>
</feature>
<accession>A0ABS4IJU0</accession>
<dbReference type="EMBL" id="JAGGKX010000022">
    <property type="protein sequence ID" value="MBP1971224.1"/>
    <property type="molecule type" value="Genomic_DNA"/>
</dbReference>
<protein>
    <submittedName>
        <fullName evidence="4">Uncharacterized protein</fullName>
    </submittedName>
</protein>
<evidence type="ECO:0000313" key="4">
    <source>
        <dbReference type="EMBL" id="MBP1971224.1"/>
    </source>
</evidence>
<dbReference type="Pfam" id="PF09664">
    <property type="entry name" value="DUF2399"/>
    <property type="match status" value="1"/>
</dbReference>
<dbReference type="InterPro" id="IPR024466">
    <property type="entry name" value="CHP02679_N"/>
</dbReference>
<dbReference type="InterPro" id="IPR024465">
    <property type="entry name" value="DUF2399"/>
</dbReference>
<gene>
    <name evidence="4" type="ORF">J2Z83_003363</name>
</gene>
<dbReference type="Proteomes" id="UP001519345">
    <property type="component" value="Unassembled WGS sequence"/>
</dbReference>
<name>A0ABS4IJU0_9BACI</name>
<proteinExistence type="predicted"/>
<evidence type="ECO:0000259" key="3">
    <source>
        <dbReference type="Pfam" id="PF11796"/>
    </source>
</evidence>
<comment type="caution">
    <text evidence="4">The sequence shown here is derived from an EMBL/GenBank/DDBJ whole genome shotgun (WGS) entry which is preliminary data.</text>
</comment>
<reference evidence="4 5" key="1">
    <citation type="submission" date="2021-03" db="EMBL/GenBank/DDBJ databases">
        <title>Genomic Encyclopedia of Type Strains, Phase IV (KMG-IV): sequencing the most valuable type-strain genomes for metagenomic binning, comparative biology and taxonomic classification.</title>
        <authorList>
            <person name="Goeker M."/>
        </authorList>
    </citation>
    <scope>NUCLEOTIDE SEQUENCE [LARGE SCALE GENOMIC DNA]</scope>
    <source>
        <strain evidence="4 5">DSM 25609</strain>
    </source>
</reference>